<feature type="coiled-coil region" evidence="1">
    <location>
        <begin position="361"/>
        <end position="395"/>
    </location>
</feature>
<feature type="coiled-coil region" evidence="1">
    <location>
        <begin position="1553"/>
        <end position="1858"/>
    </location>
</feature>
<name>A0A194QZT0_PAPMA</name>
<sequence>MQQKWKCIISNWINCYFYDNNNKHEPQVNQELLLNIINHLRQNFNLNESKSSIFSGQTLEEFIAEKFPGFMFENGTLQAVTEDDIFIAASLLLFFVCVNSKDVNIKSAMCSKLSASDQEIILKFSKTLMACSNISPLDVVAAITEACGPDMSTGEGSGRSLVAETPPALRSLHGEVRRLQAALDAERFDRNYLQDELARTNLKLEKLVKDKEQYKIDIVNLKAKISMCCGQESEVRDGETDSSEISKLTKQLQQMEQRLVDVQEELDEVKHERDTLKTKLDNLKCECDRLIMLNQQESSQATQLAEELENERRLSQSLRELVIELRQHNQRNGLDASMECDDPDTSVQSLQRSFSVCNDVCAVVEVQLGEERAKIEALKQQINVLQDECNGHQQNVNTFKKIISDKENENFDLKHRINEEIEDKNNLKCFFDNEITKLNNIVNELEQKLKSQSEQCKMINEKHLHEVQTLQEEKMSLLQSLSDQAKTSDNQIKELKEALDTEKASKNNMRDDYENRVMKLKEKVLNRNNELVELQNKILQKSEVIEQISLELRKEKELNNAKINELTNDLTVLNGQKIKIEKDLQEKCLDIAKLIEKLHKRDVSIDNLNKELECFKTSAANLKEECRILEETKQSLLDDVQNRQVSAEKMRKELDNLRQLHSEEKDKIQCKVDEMCAMVKSLQTQLQNEIDFKIGLQHELEKTQGVITKLSNTNTKLNTELSETVTKMQEKEEIIMTKDLALQEERDKCSNLKRVFDELNVNIGKVSNEVLQKSQIIEEYEKLNKSLQEEITKNSEKMSTLHTELENLNKEKMSLQISIESLNNEKHEIIKEKDLLLRTEKEKLGVLKKECHSLQTFIESLKNDSNKFIKEKDLLLQKEKETQEELKKEYGNLQTFVESLKNEKDKIIKEKDLLLHKEMETHDVLKKEYDNQQSFVESLKKEKDEIIKEKDLLLHKEKEAHEVLKKECDSLQMYVESLKNEKDTFIKDTDLLFQKEKETYDVLKKEYDSLQTFLELSKKEKDEIIKEKDLLLHKEKEAHEVLKKECNSLKTNLEKLSSELILKDKLIQDCNNNLEHLNTAFQNKITKSNEIIDSLKADLIKVNAEKQCLQELINSLTDEKNEIIAEKEEILRNEKELYNKLKQDDEKIKTDLVKASKELTIKDTLLKEYEVKLTNSNNYCQTEISKYKEKIDLLNQDLTIANAQEHKLQDTIRSITQEKDVIIKETEAILQAEKEMHAKLKQDYNKLNKDIEQLNIDTKEKDKIIQKCEKEVQHLNKCLQDEVNKNTEIITSINGDLKSVNVEKENLHKTIMSLNDEKNNLIKIVNEKSNIISELESERESLSRKMEEKGATIHGLEKKLQDKMLAFMEIENNFGVEISKLMTKLSDAEKTFKDIKAKSNKIIENQELQIQSLNGDIFTLKGKLENSLKEIGKLENKLKDINMKYDKERKDYQNKCNSLEEANNMMKNEIVLKETSICELDKKNTLLSSVVTELEKEELKIEKDNLNEERNVILSRIADVENEKLILKNEVLPKLKEDNLRLTKLVDEDKTVITNLEKLMKEKSEQNDKLCQDYDAEKVTLANKCQVLEENLKEAELNLNKRNAEINELRKELEICISDAKHRETELQENNKTLLEQYEEKEMKIHKLIQDLEEEKANMTRCQQELQSKEIRILELKQRLNMAETENRGTENEKLHYTETLKKKDEECALLRNENNEWKIKMDALEVEFKAEKNSLQNELQTQVIKNEQLAQDLELKIQQSNELNNKLLTYNNEMTELKKEINDIKNENEKISNDNNVLIQDNNNNIAKLNNLQKEFIVAQNELTQIKQDNLQLKSIVETYESEIINLENIIKKEMKQNDHLFMQNIDNLDINDKCRILKEFNTKIEQALEQRRTEINALKEEIKIVTTEAKIHETDLKQKNEMLTKTLEEKDDVILKINEELAKEKILNGEYHKQVQLHQNDISELEKKLSQLKDDVDRNNWETETNDADRIEMCGEVEARVRGRGPHSDAQVHSSSSDITHSATEKNKIISDLERILNDKNRTISNLNSDITYLKSLMAESESQVLDKNKELESSRENCQQLSLQLKKIVHQKNEEIMDLKRQITKMSLTENRASQIIKVSARYQEIIQKRIAEIKSDTVLKELTNFSNAANGDLKRSLNSGSITMEDLENFLETTDRHLRKCAEKRVALQKERDRLLEINRINESDVINIKKFLTELSVSVKTFNSYKEMYSQKISRVILLQRTVRREILKVEERLCEEARCKLERTYAAVMQDLVECALNMERWVERCVARAFSSEKLKQAFMNDLDRASLAPASFQSAALEAQIDELENSFQKVLEEVARALKGEGAAGGRRAAGGGGTVAEVRAEYEDKLTRMKAKMKELYSQEIEVFKERQRREVEELEREVAATRARLAETSGAYEEHIRGLTSELWRLGERLVERDDDRPRAPRTPRTLRAPSLMSLQQMPSSFAVTHAEDQSRASDTHSLRSLPININNKKKEGRGLHMSDEEGEVFDNRYLRELRSPSEAGRGAGAGRASELATPRARGDPSLRLSELRWRNSLCLPHLKSSYPAETQFVAAHEDEIKAVPANATVGGRQRKEVGITAYKKPGPPTPSKQAGRLSATDCELRESLRVEAEPQGARGGAQAGRRTATPSRLRALFTSNRSDAVDGTPRSRRLSNFFRKK</sequence>
<evidence type="ECO:0000313" key="4">
    <source>
        <dbReference type="Proteomes" id="UP000053240"/>
    </source>
</evidence>
<reference evidence="3 4" key="1">
    <citation type="journal article" date="2015" name="Nat. Commun.">
        <title>Outbred genome sequencing and CRISPR/Cas9 gene editing in butterflies.</title>
        <authorList>
            <person name="Li X."/>
            <person name="Fan D."/>
            <person name="Zhang W."/>
            <person name="Liu G."/>
            <person name="Zhang L."/>
            <person name="Zhao L."/>
            <person name="Fang X."/>
            <person name="Chen L."/>
            <person name="Dong Y."/>
            <person name="Chen Y."/>
            <person name="Ding Y."/>
            <person name="Zhao R."/>
            <person name="Feng M."/>
            <person name="Zhu Y."/>
            <person name="Feng Y."/>
            <person name="Jiang X."/>
            <person name="Zhu D."/>
            <person name="Xiang H."/>
            <person name="Feng X."/>
            <person name="Li S."/>
            <person name="Wang J."/>
            <person name="Zhang G."/>
            <person name="Kronforst M.R."/>
            <person name="Wang W."/>
        </authorList>
    </citation>
    <scope>NUCLEOTIDE SEQUENCE [LARGE SCALE GENOMIC DNA]</scope>
    <source>
        <strain evidence="3">Ya'a_city_454_Pm</strain>
        <tissue evidence="3">Whole body</tissue>
    </source>
</reference>
<feature type="coiled-coil region" evidence="1">
    <location>
        <begin position="435"/>
        <end position="667"/>
    </location>
</feature>
<evidence type="ECO:0000256" key="2">
    <source>
        <dbReference type="SAM" id="MobiDB-lite"/>
    </source>
</evidence>
<feature type="compositionally biased region" description="Basic residues" evidence="2">
    <location>
        <begin position="2678"/>
        <end position="2689"/>
    </location>
</feature>
<feature type="coiled-coil region" evidence="1">
    <location>
        <begin position="742"/>
        <end position="981"/>
    </location>
</feature>
<feature type="coiled-coil region" evidence="1">
    <location>
        <begin position="1184"/>
        <end position="1398"/>
    </location>
</feature>
<keyword evidence="1" id="KW-0175">Coiled coil</keyword>
<feature type="coiled-coil region" evidence="1">
    <location>
        <begin position="190"/>
        <end position="331"/>
    </location>
</feature>
<dbReference type="PANTHER" id="PTHR23159:SF31">
    <property type="entry name" value="CENTROSOME-ASSOCIATED PROTEIN CEP250 ISOFORM X1"/>
    <property type="match status" value="1"/>
</dbReference>
<protein>
    <submittedName>
        <fullName evidence="3">Uncharacterized protein</fullName>
    </submittedName>
</protein>
<keyword evidence="4" id="KW-1185">Reference proteome</keyword>
<dbReference type="Proteomes" id="UP000053240">
    <property type="component" value="Unassembled WGS sequence"/>
</dbReference>
<feature type="coiled-coil region" evidence="1">
    <location>
        <begin position="2032"/>
        <end position="2094"/>
    </location>
</feature>
<dbReference type="InParanoid" id="A0A194QZT0"/>
<dbReference type="PANTHER" id="PTHR23159">
    <property type="entry name" value="CENTROSOMAL PROTEIN 2"/>
    <property type="match status" value="1"/>
</dbReference>
<dbReference type="STRING" id="76193.A0A194QZT0"/>
<organism evidence="3 4">
    <name type="scientific">Papilio machaon</name>
    <name type="common">Old World swallowtail butterfly</name>
    <dbReference type="NCBI Taxonomy" id="76193"/>
    <lineage>
        <taxon>Eukaryota</taxon>
        <taxon>Metazoa</taxon>
        <taxon>Ecdysozoa</taxon>
        <taxon>Arthropoda</taxon>
        <taxon>Hexapoda</taxon>
        <taxon>Insecta</taxon>
        <taxon>Pterygota</taxon>
        <taxon>Neoptera</taxon>
        <taxon>Endopterygota</taxon>
        <taxon>Lepidoptera</taxon>
        <taxon>Glossata</taxon>
        <taxon>Ditrysia</taxon>
        <taxon>Papilionoidea</taxon>
        <taxon>Papilionidae</taxon>
        <taxon>Papilioninae</taxon>
        <taxon>Papilio</taxon>
    </lineage>
</organism>
<evidence type="ECO:0000256" key="1">
    <source>
        <dbReference type="SAM" id="Coils"/>
    </source>
</evidence>
<feature type="region of interest" description="Disordered" evidence="2">
    <location>
        <begin position="2527"/>
        <end position="2551"/>
    </location>
</feature>
<proteinExistence type="predicted"/>
<feature type="coiled-coil region" evidence="1">
    <location>
        <begin position="1883"/>
        <end position="1917"/>
    </location>
</feature>
<feature type="region of interest" description="Disordered" evidence="2">
    <location>
        <begin position="2636"/>
        <end position="2689"/>
    </location>
</feature>
<dbReference type="FunCoup" id="A0A194QZT0">
    <property type="interactions" value="104"/>
</dbReference>
<feature type="coiled-coil region" evidence="1">
    <location>
        <begin position="2322"/>
        <end position="2422"/>
    </location>
</feature>
<feature type="coiled-coil region" evidence="1">
    <location>
        <begin position="1092"/>
        <end position="1144"/>
    </location>
</feature>
<accession>A0A194QZT0</accession>
<feature type="compositionally biased region" description="Polar residues" evidence="2">
    <location>
        <begin position="2013"/>
        <end position="2024"/>
    </location>
</feature>
<feature type="coiled-coil region" evidence="1">
    <location>
        <begin position="1032"/>
        <end position="1059"/>
    </location>
</feature>
<feature type="coiled-coil region" evidence="1">
    <location>
        <begin position="1950"/>
        <end position="1984"/>
    </location>
</feature>
<feature type="coiled-coil region" evidence="1">
    <location>
        <begin position="1424"/>
        <end position="1523"/>
    </location>
</feature>
<gene>
    <name evidence="3" type="ORF">RR48_09619</name>
</gene>
<evidence type="ECO:0000313" key="3">
    <source>
        <dbReference type="EMBL" id="KPJ10485.1"/>
    </source>
</evidence>
<dbReference type="Gene3D" id="1.10.287.1490">
    <property type="match status" value="1"/>
</dbReference>
<dbReference type="EMBL" id="KQ460949">
    <property type="protein sequence ID" value="KPJ10485.1"/>
    <property type="molecule type" value="Genomic_DNA"/>
</dbReference>
<feature type="region of interest" description="Disordered" evidence="2">
    <location>
        <begin position="2004"/>
        <end position="2024"/>
    </location>
</feature>